<dbReference type="Pfam" id="PF00150">
    <property type="entry name" value="Cellulase"/>
    <property type="match status" value="1"/>
</dbReference>
<dbReference type="PANTHER" id="PTHR10551:SF9">
    <property type="entry name" value="FASCIN-2"/>
    <property type="match status" value="1"/>
</dbReference>
<feature type="transmembrane region" description="Helical" evidence="22">
    <location>
        <begin position="1263"/>
        <end position="1286"/>
    </location>
</feature>
<keyword evidence="17 22" id="KW-1133">Transmembrane helix</keyword>
<evidence type="ECO:0000313" key="26">
    <source>
        <dbReference type="Proteomes" id="UP000596661"/>
    </source>
</evidence>
<evidence type="ECO:0000256" key="4">
    <source>
        <dbReference type="ARBA" id="ARBA00008746"/>
    </source>
</evidence>
<evidence type="ECO:0000256" key="11">
    <source>
        <dbReference type="ARBA" id="ARBA00022741"/>
    </source>
</evidence>
<evidence type="ECO:0000256" key="13">
    <source>
        <dbReference type="ARBA" id="ARBA00022837"/>
    </source>
</evidence>
<feature type="transmembrane region" description="Helical" evidence="22">
    <location>
        <begin position="1193"/>
        <end position="1215"/>
    </location>
</feature>
<evidence type="ECO:0000256" key="6">
    <source>
        <dbReference type="ARBA" id="ARBA00013555"/>
    </source>
</evidence>
<comment type="similarity">
    <text evidence="4">Belongs to the cation transport ATPase (P-type) (TC 3.A.3) family. Type IIIB subfamily.</text>
</comment>
<dbReference type="Pfam" id="PF00690">
    <property type="entry name" value="Cation_ATPase_N"/>
    <property type="match status" value="1"/>
</dbReference>
<keyword evidence="8" id="KW-0997">Cell inner membrane</keyword>
<dbReference type="Gene3D" id="3.20.20.80">
    <property type="entry name" value="Glycosidases"/>
    <property type="match status" value="1"/>
</dbReference>
<dbReference type="InterPro" id="IPR018087">
    <property type="entry name" value="Glyco_hydro_5_CS"/>
</dbReference>
<dbReference type="SUPFAM" id="SSF81653">
    <property type="entry name" value="Calcium ATPase, transduction domain A"/>
    <property type="match status" value="1"/>
</dbReference>
<dbReference type="GO" id="GO:0051015">
    <property type="term" value="F:actin filament binding"/>
    <property type="evidence" value="ECO:0007669"/>
    <property type="project" value="InterPro"/>
</dbReference>
<dbReference type="CDD" id="cd00257">
    <property type="entry name" value="beta-trefoil_FSCN-like"/>
    <property type="match status" value="1"/>
</dbReference>
<keyword evidence="26" id="KW-1185">Reference proteome</keyword>
<evidence type="ECO:0000256" key="20">
    <source>
        <dbReference type="ARBA" id="ARBA00029806"/>
    </source>
</evidence>
<dbReference type="InterPro" id="IPR004014">
    <property type="entry name" value="ATPase_P-typ_cation-transptr_N"/>
</dbReference>
<dbReference type="InterPro" id="IPR059000">
    <property type="entry name" value="ATPase_P-type_domA"/>
</dbReference>
<feature type="transmembrane region" description="Helical" evidence="22">
    <location>
        <begin position="1364"/>
        <end position="1382"/>
    </location>
</feature>
<feature type="transmembrane region" description="Helical" evidence="22">
    <location>
        <begin position="793"/>
        <end position="813"/>
    </location>
</feature>
<keyword evidence="23" id="KW-0732">Signal</keyword>
<dbReference type="InterPro" id="IPR057232">
    <property type="entry name" value="DUF7910"/>
</dbReference>
<dbReference type="InterPro" id="IPR023299">
    <property type="entry name" value="ATPase_P-typ_cyto_dom_N"/>
</dbReference>
<keyword evidence="9" id="KW-0597">Phosphoprotein</keyword>
<dbReference type="SFLD" id="SFLDF00027">
    <property type="entry name" value="p-type_atpase"/>
    <property type="match status" value="1"/>
</dbReference>
<evidence type="ECO:0000256" key="17">
    <source>
        <dbReference type="ARBA" id="ARBA00022989"/>
    </source>
</evidence>
<dbReference type="PROSITE" id="PS00154">
    <property type="entry name" value="ATPASE_E1_E2"/>
    <property type="match status" value="1"/>
</dbReference>
<dbReference type="Gene3D" id="3.40.1110.10">
    <property type="entry name" value="Calcium-transporting ATPase, cytoplasmic domain N"/>
    <property type="match status" value="1"/>
</dbReference>
<dbReference type="GO" id="GO:0015444">
    <property type="term" value="F:P-type magnesium transporter activity"/>
    <property type="evidence" value="ECO:0007669"/>
    <property type="project" value="UniProtKB-EC"/>
</dbReference>
<accession>A0A803PDD2</accession>
<dbReference type="InterPro" id="IPR018303">
    <property type="entry name" value="ATPase_P-typ_P_site"/>
</dbReference>
<evidence type="ECO:0000256" key="5">
    <source>
        <dbReference type="ARBA" id="ARBA00012786"/>
    </source>
</evidence>
<dbReference type="Pfam" id="PF13246">
    <property type="entry name" value="Cation_ATPase"/>
    <property type="match status" value="1"/>
</dbReference>
<evidence type="ECO:0000256" key="21">
    <source>
        <dbReference type="ARBA" id="ARBA00047295"/>
    </source>
</evidence>
<evidence type="ECO:0000256" key="22">
    <source>
        <dbReference type="SAM" id="Phobius"/>
    </source>
</evidence>
<organism evidence="25 26">
    <name type="scientific">Cannabis sativa</name>
    <name type="common">Hemp</name>
    <name type="synonym">Marijuana</name>
    <dbReference type="NCBI Taxonomy" id="3483"/>
    <lineage>
        <taxon>Eukaryota</taxon>
        <taxon>Viridiplantae</taxon>
        <taxon>Streptophyta</taxon>
        <taxon>Embryophyta</taxon>
        <taxon>Tracheophyta</taxon>
        <taxon>Spermatophyta</taxon>
        <taxon>Magnoliopsida</taxon>
        <taxon>eudicotyledons</taxon>
        <taxon>Gunneridae</taxon>
        <taxon>Pentapetalae</taxon>
        <taxon>rosids</taxon>
        <taxon>fabids</taxon>
        <taxon>Rosales</taxon>
        <taxon>Cannabaceae</taxon>
        <taxon>Cannabis</taxon>
    </lineage>
</organism>
<evidence type="ECO:0000256" key="10">
    <source>
        <dbReference type="ARBA" id="ARBA00022692"/>
    </source>
</evidence>
<dbReference type="InterPro" id="IPR008250">
    <property type="entry name" value="ATPase_P-typ_transduc_dom_A_sf"/>
</dbReference>
<reference evidence="25" key="1">
    <citation type="submission" date="2018-11" db="EMBL/GenBank/DDBJ databases">
        <authorList>
            <person name="Grassa J C."/>
        </authorList>
    </citation>
    <scope>NUCLEOTIDE SEQUENCE [LARGE SCALE GENOMIC DNA]</scope>
</reference>
<keyword evidence="11" id="KW-0547">Nucleotide-binding</keyword>
<comment type="catalytic activity">
    <reaction evidence="21">
        <text>Mg(2+)(out) + ATP + H2O = Mg(2+)(in) + ADP + phosphate + H(+)</text>
        <dbReference type="Rhea" id="RHEA:10260"/>
        <dbReference type="ChEBI" id="CHEBI:15377"/>
        <dbReference type="ChEBI" id="CHEBI:15378"/>
        <dbReference type="ChEBI" id="CHEBI:18420"/>
        <dbReference type="ChEBI" id="CHEBI:30616"/>
        <dbReference type="ChEBI" id="CHEBI:43474"/>
        <dbReference type="ChEBI" id="CHEBI:456216"/>
        <dbReference type="EC" id="7.2.2.14"/>
    </reaction>
</comment>
<comment type="subcellular location">
    <subcellularLocation>
        <location evidence="2">Cell inner membrane</location>
        <topology evidence="2">Multi-pass membrane protein</topology>
    </subcellularLocation>
</comment>
<dbReference type="InterPro" id="IPR010431">
    <property type="entry name" value="Fascin"/>
</dbReference>
<keyword evidence="14" id="KW-0067">ATP-binding</keyword>
<evidence type="ECO:0000313" key="25">
    <source>
        <dbReference type="EnsemblPlants" id="cds.evm.model.04.1501"/>
    </source>
</evidence>
<dbReference type="InterPro" id="IPR023214">
    <property type="entry name" value="HAD_sf"/>
</dbReference>
<dbReference type="Gramene" id="evm.model.04.1501">
    <property type="protein sequence ID" value="cds.evm.model.04.1501"/>
    <property type="gene ID" value="evm.TU.04.1501"/>
</dbReference>
<evidence type="ECO:0000256" key="9">
    <source>
        <dbReference type="ARBA" id="ARBA00022553"/>
    </source>
</evidence>
<dbReference type="InterPro" id="IPR001547">
    <property type="entry name" value="Glyco_hydro_5"/>
</dbReference>
<dbReference type="InterPro" id="IPR023298">
    <property type="entry name" value="ATPase_P-typ_TM_dom_sf"/>
</dbReference>
<dbReference type="GO" id="GO:0016477">
    <property type="term" value="P:cell migration"/>
    <property type="evidence" value="ECO:0007669"/>
    <property type="project" value="TreeGrafter"/>
</dbReference>
<dbReference type="InterPro" id="IPR036412">
    <property type="entry name" value="HAD-like_sf"/>
</dbReference>
<keyword evidence="15" id="KW-0460">Magnesium</keyword>
<keyword evidence="13" id="KW-0106">Calcium</keyword>
<sequence length="1394" mass="156387">MELAFSKWAFTFLLLFGLFFYGGYSVEGLHGDSKVRAVNLGGWLVIEGWIKPSLFDGISNGDMLDGTEVQIKSLTRQKYLSAENGGGMNVTVDRDSPSSWETFKLWRVSSSQFQFRTSQGQFLTCTGLGCSVSATAGSPSTTETFDVERNNDRVHIKTTTGAYLQATLDGQLTADFPGKPGWDSNAATFQMIIVSNNLHGDYQLANGYGHNEAKRVLKKHRNSFITIEDFNFLSRHGINTVRIPVGWWIAYDPDPPAPYIGGTLEALDNAFSWAQSYDIRCIIDLHAAPGSQNGMEHSSSRDGSTNWPTPDYISQTMHVIDFLASRYAKHPVLLGIELLNEPSAATVPLDTLVSYYRQGYQIVRKYSASAYVIVCQRIGNADPLELYQANIGSHNLVVDLHYYNLFDTFFVNMSSSDNIQFIYKSREAQLQALNNANGPLIFIGEWVNEWNVTSGSQTDYQDFGRAQLEVYNAASFGWAYWTLKNDRKHWDFEWNIRNNYLQLDKIDGGSRTKEEEKVYSWLYALARSEKDLVFEYVQSTERGLSFTEAQRRLKETGPNVPIDFSFPSWWHLLWVAFFHPFNIILIVLSALSYIASDGPNGCIMLVLVFISVTLRFYQEYSSSKSAMKLSEFVRCPIKVQRCAGRVVQTELVVQVDQRDVVPGDIVIFEPGDLFPGDVRLLSSKYLVVSQASLTGESYTTEKTADIKEDITTPLLDLKNICFMGTNVISGSGTGLVVSTGSKTYMSTMFSTMGKQRLPDDFEKGICCISYVVVTVILGVVIIIIVTADLSCHILSGSFLFGISVASALTPQMLPLIVNTCLAKGALAMAKDRCIVKSATAIRDMGSMDIICIDKTGTLTMNIAIMVNHIDCWGMPREKVLCYAFLNSYFKTDQKYPLDDAILAYVFTNGYRFQPSKWRKIDEIPFDFIRRRVSIILEMEVSENINQHFHEKFMVTKGALEEVLRVCSFVEHVDRGEITIFTPEDYQRILGMSEEISNEGLRVIGVATKRLKTKSTTESSNNFDTLESDMVFLGLITFFDPPKDSAKQALWRLAEKGVKAKVLTGDSLSLARKVCKEVGIETTHVVTGPELEQLQQETFHETVKKATVLARLTPTQKLRVVQSLQTVGGHIVGFLGDGINDSLALDAANVGISVDSGASVAKDFSDIILLEKDLNVLVAGVEHGRLTFGNTMKYIKMSVTANIGNVISLLIANLVLKNEPLTPRQLLTQNFLYSVGQIAIPWDKMEDDYVKIPQKWSEKGLPMFILWNAPVCTLCDVATLLFIWFYYKARTIEDLKFFHTAWFVEGLLMQTLIIHLFRTEKVPFIQEFASWPIICSTVVISAIGISIPFTPIGAIMGFVSLPLSYFRFLVVLFVGYFFVGQVVKKIYILVYKRWL</sequence>
<feature type="domain" description="Cation-transporting P-type ATPase N-terminal" evidence="24">
    <location>
        <begin position="524"/>
        <end position="597"/>
    </location>
</feature>
<dbReference type="Pfam" id="PF25490">
    <property type="entry name" value="DUF7910"/>
    <property type="match status" value="1"/>
</dbReference>
<feature type="signal peptide" evidence="23">
    <location>
        <begin position="1"/>
        <end position="25"/>
    </location>
</feature>
<dbReference type="InterPro" id="IPR006415">
    <property type="entry name" value="P-type_ATPase_IIIB"/>
</dbReference>
<feature type="transmembrane region" description="Helical" evidence="22">
    <location>
        <begin position="1328"/>
        <end position="1358"/>
    </location>
</feature>
<dbReference type="InterPro" id="IPR017853">
    <property type="entry name" value="GH"/>
</dbReference>
<feature type="transmembrane region" description="Helical" evidence="22">
    <location>
        <begin position="569"/>
        <end position="594"/>
    </location>
</feature>
<dbReference type="GO" id="GO:0004553">
    <property type="term" value="F:hydrolase activity, hydrolyzing O-glycosyl compounds"/>
    <property type="evidence" value="ECO:0007669"/>
    <property type="project" value="InterPro"/>
</dbReference>
<dbReference type="NCBIfam" id="TIGR01524">
    <property type="entry name" value="ATPase-IIIB_Mg"/>
    <property type="match status" value="1"/>
</dbReference>
<dbReference type="GO" id="GO:0051017">
    <property type="term" value="P:actin filament bundle assembly"/>
    <property type="evidence" value="ECO:0007669"/>
    <property type="project" value="TreeGrafter"/>
</dbReference>
<dbReference type="GO" id="GO:0005737">
    <property type="term" value="C:cytoplasm"/>
    <property type="evidence" value="ECO:0007669"/>
    <property type="project" value="TreeGrafter"/>
</dbReference>
<dbReference type="PRINTS" id="PR01836">
    <property type="entry name" value="MGATPASE"/>
</dbReference>
<evidence type="ECO:0000256" key="12">
    <source>
        <dbReference type="ARBA" id="ARBA00022801"/>
    </source>
</evidence>
<dbReference type="GO" id="GO:0005886">
    <property type="term" value="C:plasma membrane"/>
    <property type="evidence" value="ECO:0007669"/>
    <property type="project" value="UniProtKB-SubCell"/>
</dbReference>
<dbReference type="SUPFAM" id="SSF81660">
    <property type="entry name" value="Metal cation-transporting ATPase, ATP-binding domain N"/>
    <property type="match status" value="1"/>
</dbReference>
<keyword evidence="10 22" id="KW-0812">Transmembrane</keyword>
<evidence type="ECO:0000256" key="1">
    <source>
        <dbReference type="ARBA" id="ARBA00003954"/>
    </source>
</evidence>
<proteinExistence type="inferred from homology"/>
<dbReference type="InterPro" id="IPR008999">
    <property type="entry name" value="Actin-crosslinking"/>
</dbReference>
<evidence type="ECO:0000256" key="3">
    <source>
        <dbReference type="ARBA" id="ARBA00005641"/>
    </source>
</evidence>
<keyword evidence="12" id="KW-0378">Hydrolase</keyword>
<reference evidence="25" key="2">
    <citation type="submission" date="2021-03" db="UniProtKB">
        <authorList>
            <consortium name="EnsemblPlants"/>
        </authorList>
    </citation>
    <scope>IDENTIFICATION</scope>
</reference>
<dbReference type="Pfam" id="PF00122">
    <property type="entry name" value="E1-E2_ATPase"/>
    <property type="match status" value="1"/>
</dbReference>
<feature type="chain" id="PRO_5031107189" description="Magnesium-transporting ATPase, P-type 1" evidence="23">
    <location>
        <begin position="26"/>
        <end position="1394"/>
    </location>
</feature>
<keyword evidence="16" id="KW-1278">Translocase</keyword>
<dbReference type="EMBL" id="UZAU01000390">
    <property type="status" value="NOT_ANNOTATED_CDS"/>
    <property type="molecule type" value="Genomic_DNA"/>
</dbReference>
<dbReference type="InterPro" id="IPR044492">
    <property type="entry name" value="P_typ_ATPase_HD_dom"/>
</dbReference>
<dbReference type="SUPFAM" id="SSF50405">
    <property type="entry name" value="Actin-crosslinking proteins"/>
    <property type="match status" value="1"/>
</dbReference>
<evidence type="ECO:0000256" key="2">
    <source>
        <dbReference type="ARBA" id="ARBA00004429"/>
    </source>
</evidence>
<dbReference type="InterPro" id="IPR001757">
    <property type="entry name" value="P_typ_ATPase"/>
</dbReference>
<dbReference type="InterPro" id="IPR006068">
    <property type="entry name" value="ATPase_P-typ_cation-transptr_C"/>
</dbReference>
<dbReference type="GO" id="GO:0005524">
    <property type="term" value="F:ATP binding"/>
    <property type="evidence" value="ECO:0007669"/>
    <property type="project" value="UniProtKB-KW"/>
</dbReference>
<evidence type="ECO:0000256" key="16">
    <source>
        <dbReference type="ARBA" id="ARBA00022967"/>
    </source>
</evidence>
<name>A0A803PDD2_CANSA</name>
<keyword evidence="7" id="KW-1003">Cell membrane</keyword>
<evidence type="ECO:0000259" key="24">
    <source>
        <dbReference type="SMART" id="SM00831"/>
    </source>
</evidence>
<dbReference type="Gene3D" id="2.80.10.50">
    <property type="match status" value="1"/>
</dbReference>
<keyword evidence="18 22" id="KW-0472">Membrane</keyword>
<dbReference type="SUPFAM" id="SSF81665">
    <property type="entry name" value="Calcium ATPase, transmembrane domain M"/>
    <property type="match status" value="1"/>
</dbReference>
<evidence type="ECO:0000256" key="7">
    <source>
        <dbReference type="ARBA" id="ARBA00022475"/>
    </source>
</evidence>
<comment type="similarity">
    <text evidence="3">Belongs to the glycosyl hydrolase 5 (cellulase A) family.</text>
</comment>
<feature type="transmembrane region" description="Helical" evidence="22">
    <location>
        <begin position="1298"/>
        <end position="1316"/>
    </location>
</feature>
<dbReference type="GO" id="GO:0007163">
    <property type="term" value="P:establishment or maintenance of cell polarity"/>
    <property type="evidence" value="ECO:0007669"/>
    <property type="project" value="TreeGrafter"/>
</dbReference>
<feature type="transmembrane region" description="Helical" evidence="22">
    <location>
        <begin position="601"/>
        <end position="618"/>
    </location>
</feature>
<comment type="function">
    <text evidence="1">Mediates magnesium influx to the cytosol.</text>
</comment>
<dbReference type="GO" id="GO:0016887">
    <property type="term" value="F:ATP hydrolysis activity"/>
    <property type="evidence" value="ECO:0007669"/>
    <property type="project" value="InterPro"/>
</dbReference>
<dbReference type="PANTHER" id="PTHR10551">
    <property type="entry name" value="FASCIN"/>
    <property type="match status" value="1"/>
</dbReference>
<dbReference type="OMA" id="DVERNND"/>
<dbReference type="SMART" id="SM00831">
    <property type="entry name" value="Cation_ATPase_N"/>
    <property type="match status" value="1"/>
</dbReference>
<evidence type="ECO:0000256" key="18">
    <source>
        <dbReference type="ARBA" id="ARBA00023136"/>
    </source>
</evidence>
<evidence type="ECO:0000256" key="14">
    <source>
        <dbReference type="ARBA" id="ARBA00022840"/>
    </source>
</evidence>
<dbReference type="EC" id="7.2.2.14" evidence="5"/>
<feature type="transmembrane region" description="Helical" evidence="22">
    <location>
        <begin position="768"/>
        <end position="786"/>
    </location>
</feature>
<dbReference type="SUPFAM" id="SSF51445">
    <property type="entry name" value="(Trans)glycosidases"/>
    <property type="match status" value="1"/>
</dbReference>
<dbReference type="SFLD" id="SFLDG00002">
    <property type="entry name" value="C1.7:_P-type_atpase_like"/>
    <property type="match status" value="1"/>
</dbReference>
<dbReference type="PROSITE" id="PS00659">
    <property type="entry name" value="GLYCOSYL_HYDROL_F5"/>
    <property type="match status" value="1"/>
</dbReference>
<dbReference type="EnsemblPlants" id="evm.model.04.1501">
    <property type="protein sequence ID" value="cds.evm.model.04.1501"/>
    <property type="gene ID" value="evm.TU.04.1501"/>
</dbReference>
<dbReference type="Gene3D" id="3.40.50.1000">
    <property type="entry name" value="HAD superfamily/HAD-like"/>
    <property type="match status" value="1"/>
</dbReference>
<keyword evidence="19" id="KW-0326">Glycosidase</keyword>
<dbReference type="SFLD" id="SFLDS00003">
    <property type="entry name" value="Haloacid_Dehalogenase"/>
    <property type="match status" value="1"/>
</dbReference>
<dbReference type="GO" id="GO:0015629">
    <property type="term" value="C:actin cytoskeleton"/>
    <property type="evidence" value="ECO:0007669"/>
    <property type="project" value="TreeGrafter"/>
</dbReference>
<evidence type="ECO:0000256" key="19">
    <source>
        <dbReference type="ARBA" id="ARBA00023295"/>
    </source>
</evidence>
<dbReference type="NCBIfam" id="TIGR01494">
    <property type="entry name" value="ATPase_P-type"/>
    <property type="match status" value="2"/>
</dbReference>
<evidence type="ECO:0000256" key="23">
    <source>
        <dbReference type="SAM" id="SignalP"/>
    </source>
</evidence>
<dbReference type="Gene3D" id="2.70.150.10">
    <property type="entry name" value="Calcium-transporting ATPase, cytoplasmic transduction domain A"/>
    <property type="match status" value="1"/>
</dbReference>
<dbReference type="SUPFAM" id="SSF56784">
    <property type="entry name" value="HAD-like"/>
    <property type="match status" value="1"/>
</dbReference>
<dbReference type="Pfam" id="PF00689">
    <property type="entry name" value="Cation_ATPase_C"/>
    <property type="match status" value="1"/>
</dbReference>
<dbReference type="GO" id="GO:0000272">
    <property type="term" value="P:polysaccharide catabolic process"/>
    <property type="evidence" value="ECO:0007669"/>
    <property type="project" value="InterPro"/>
</dbReference>
<evidence type="ECO:0000256" key="15">
    <source>
        <dbReference type="ARBA" id="ARBA00022842"/>
    </source>
</evidence>
<protein>
    <recommendedName>
        <fullName evidence="6">Magnesium-transporting ATPase, P-type 1</fullName>
        <ecNumber evidence="5">7.2.2.14</ecNumber>
    </recommendedName>
    <alternativeName>
        <fullName evidence="20">Mg(2+) transport ATPase, P-type 1</fullName>
    </alternativeName>
</protein>
<dbReference type="Gene3D" id="1.20.1110.10">
    <property type="entry name" value="Calcium-transporting ATPase, transmembrane domain"/>
    <property type="match status" value="1"/>
</dbReference>
<evidence type="ECO:0000256" key="8">
    <source>
        <dbReference type="ARBA" id="ARBA00022519"/>
    </source>
</evidence>
<dbReference type="Proteomes" id="UP000596661">
    <property type="component" value="Chromosome 4"/>
</dbReference>